<evidence type="ECO:0000313" key="2">
    <source>
        <dbReference type="EMBL" id="GBL44344.1"/>
    </source>
</evidence>
<name>A0A401J9U5_9PROT</name>
<keyword evidence="1" id="KW-0472">Membrane</keyword>
<keyword evidence="3" id="KW-1185">Reference proteome</keyword>
<dbReference type="AlphaFoldDB" id="A0A401J9U5"/>
<dbReference type="Proteomes" id="UP000286806">
    <property type="component" value="Unassembled WGS sequence"/>
</dbReference>
<evidence type="ECO:0000313" key="3">
    <source>
        <dbReference type="Proteomes" id="UP000286806"/>
    </source>
</evidence>
<keyword evidence="1" id="KW-0812">Transmembrane</keyword>
<dbReference type="EMBL" id="BGOW01000001">
    <property type="protein sequence ID" value="GBL44344.1"/>
    <property type="molecule type" value="Genomic_DNA"/>
</dbReference>
<organism evidence="2 3">
    <name type="scientific">Sulfuriferula multivorans</name>
    <dbReference type="NCBI Taxonomy" id="1559896"/>
    <lineage>
        <taxon>Bacteria</taxon>
        <taxon>Pseudomonadati</taxon>
        <taxon>Pseudomonadota</taxon>
        <taxon>Betaproteobacteria</taxon>
        <taxon>Nitrosomonadales</taxon>
        <taxon>Sulfuricellaceae</taxon>
        <taxon>Sulfuriferula</taxon>
    </lineage>
</organism>
<keyword evidence="1" id="KW-1133">Transmembrane helix</keyword>
<protein>
    <submittedName>
        <fullName evidence="2">Uncharacterized protein</fullName>
    </submittedName>
</protein>
<comment type="caution">
    <text evidence="2">The sequence shown here is derived from an EMBL/GenBank/DDBJ whole genome shotgun (WGS) entry which is preliminary data.</text>
</comment>
<sequence length="43" mass="4645">MRADVQAGLLHCGAGAVPEGCVVSFFIVFFLVEVLIVLLQIRI</sequence>
<proteinExistence type="predicted"/>
<evidence type="ECO:0000256" key="1">
    <source>
        <dbReference type="SAM" id="Phobius"/>
    </source>
</evidence>
<accession>A0A401J9U5</accession>
<feature type="transmembrane region" description="Helical" evidence="1">
    <location>
        <begin position="22"/>
        <end position="41"/>
    </location>
</feature>
<gene>
    <name evidence="2" type="ORF">SFMTTN_0139</name>
</gene>
<reference evidence="2 3" key="1">
    <citation type="journal article" date="2019" name="Front. Microbiol.">
        <title>Genomes of Neutrophilic Sulfur-Oxidizing Chemolithoautotrophs Representing 9 Proteobacterial Species From 8 Genera.</title>
        <authorList>
            <person name="Watanabe T."/>
            <person name="Kojima H."/>
            <person name="Umezawa K."/>
            <person name="Hori C."/>
            <person name="Takasuka T.E."/>
            <person name="Kato Y."/>
            <person name="Fukui M."/>
        </authorList>
    </citation>
    <scope>NUCLEOTIDE SEQUENCE [LARGE SCALE GENOMIC DNA]</scope>
    <source>
        <strain evidence="2 3">TTN</strain>
    </source>
</reference>